<comment type="caution">
    <text evidence="3">The sequence shown here is derived from an EMBL/GenBank/DDBJ whole genome shotgun (WGS) entry which is preliminary data.</text>
</comment>
<evidence type="ECO:0000256" key="2">
    <source>
        <dbReference type="SAM" id="Phobius"/>
    </source>
</evidence>
<dbReference type="Proteomes" id="UP000295129">
    <property type="component" value="Unassembled WGS sequence"/>
</dbReference>
<reference evidence="3 4" key="1">
    <citation type="submission" date="2019-03" db="EMBL/GenBank/DDBJ databases">
        <title>Genomic Encyclopedia of Type Strains, Phase IV (KMG-IV): sequencing the most valuable type-strain genomes for metagenomic binning, comparative biology and taxonomic classification.</title>
        <authorList>
            <person name="Goeker M."/>
        </authorList>
    </citation>
    <scope>NUCLEOTIDE SEQUENCE [LARGE SCALE GENOMIC DNA]</scope>
    <source>
        <strain evidence="3 4">DSM 12121</strain>
    </source>
</reference>
<dbReference type="RefSeq" id="WP_133592713.1">
    <property type="nucleotide sequence ID" value="NZ_SNVV01000012.1"/>
</dbReference>
<sequence>MKIAALRQHLDRWLFRIGPAEIAPIRLKQRRIFVLPTGSGIAFAVALLVMLLASINYNLSLGYALTFLLGGAGIASMVHAFRNLLGLSISPGRTEPVFCGETAVFRLTLQNPRDERRPALLLRVHDGATSFELPAEDTVVISIPCTTRRRGPLPIGRTVLETRWPLGLIRAWSVFVPELDCLVFPFPEASPPPLPGAAAGQRHGLRSGGSGDDDFAGLRQHRESDSPRHVAWKVLARGGPLLTKEFSGVQGGDVLLNWHDLPSHLDEEARISRLTAWVIAAERAGVAFALVLPGITLPVGRGIKHMHACLRALALHGGRDVPHG</sequence>
<feature type="transmembrane region" description="Helical" evidence="2">
    <location>
        <begin position="61"/>
        <end position="81"/>
    </location>
</feature>
<keyword evidence="2" id="KW-0472">Membrane</keyword>
<dbReference type="PANTHER" id="PTHR34351:SF1">
    <property type="entry name" value="SLR1927 PROTEIN"/>
    <property type="match status" value="1"/>
</dbReference>
<protein>
    <submittedName>
        <fullName evidence="3">Uncharacterized protein (DUF58 family)</fullName>
    </submittedName>
</protein>
<dbReference type="PANTHER" id="PTHR34351">
    <property type="entry name" value="SLR1927 PROTEIN-RELATED"/>
    <property type="match status" value="1"/>
</dbReference>
<keyword evidence="4" id="KW-1185">Reference proteome</keyword>
<name>A0A4R6DVF3_9RHOO</name>
<gene>
    <name evidence="3" type="ORF">C7389_11278</name>
</gene>
<evidence type="ECO:0000313" key="4">
    <source>
        <dbReference type="Proteomes" id="UP000295129"/>
    </source>
</evidence>
<dbReference type="AlphaFoldDB" id="A0A4R6DVF3"/>
<feature type="region of interest" description="Disordered" evidence="1">
    <location>
        <begin position="194"/>
        <end position="224"/>
    </location>
</feature>
<feature type="transmembrane region" description="Helical" evidence="2">
    <location>
        <begin position="32"/>
        <end position="55"/>
    </location>
</feature>
<keyword evidence="2" id="KW-0812">Transmembrane</keyword>
<keyword evidence="2" id="KW-1133">Transmembrane helix</keyword>
<organism evidence="3 4">
    <name type="scientific">Azoarcus indigens</name>
    <dbReference type="NCBI Taxonomy" id="29545"/>
    <lineage>
        <taxon>Bacteria</taxon>
        <taxon>Pseudomonadati</taxon>
        <taxon>Pseudomonadota</taxon>
        <taxon>Betaproteobacteria</taxon>
        <taxon>Rhodocyclales</taxon>
        <taxon>Zoogloeaceae</taxon>
        <taxon>Azoarcus</taxon>
    </lineage>
</organism>
<dbReference type="OrthoDB" id="5298497at2"/>
<evidence type="ECO:0000313" key="3">
    <source>
        <dbReference type="EMBL" id="TDN49226.1"/>
    </source>
</evidence>
<dbReference type="EMBL" id="SNVV01000012">
    <property type="protein sequence ID" value="TDN49226.1"/>
    <property type="molecule type" value="Genomic_DNA"/>
</dbReference>
<evidence type="ECO:0000256" key="1">
    <source>
        <dbReference type="SAM" id="MobiDB-lite"/>
    </source>
</evidence>
<accession>A0A4R6DVF3</accession>
<proteinExistence type="predicted"/>